<proteinExistence type="predicted"/>
<dbReference type="AlphaFoldDB" id="A0A0W0FE80"/>
<dbReference type="EMBL" id="LATX01002058">
    <property type="protein sequence ID" value="KTB34586.1"/>
    <property type="molecule type" value="Genomic_DNA"/>
</dbReference>
<sequence length="20" mass="2207">MPGGIDTHVDMYLSHSFVIS</sequence>
<evidence type="ECO:0000313" key="2">
    <source>
        <dbReference type="Proteomes" id="UP000054988"/>
    </source>
</evidence>
<protein>
    <submittedName>
        <fullName evidence="1">Uncharacterized protein</fullName>
    </submittedName>
</protein>
<comment type="caution">
    <text evidence="1">The sequence shown here is derived from an EMBL/GenBank/DDBJ whole genome shotgun (WGS) entry which is preliminary data.</text>
</comment>
<name>A0A0W0FE80_MONRR</name>
<evidence type="ECO:0000313" key="1">
    <source>
        <dbReference type="EMBL" id="KTB34586.1"/>
    </source>
</evidence>
<dbReference type="Proteomes" id="UP000054988">
    <property type="component" value="Unassembled WGS sequence"/>
</dbReference>
<reference evidence="1 2" key="1">
    <citation type="submission" date="2015-12" db="EMBL/GenBank/DDBJ databases">
        <title>Draft genome sequence of Moniliophthora roreri, the causal agent of frosty pod rot of cacao.</title>
        <authorList>
            <person name="Aime M.C."/>
            <person name="Diaz-Valderrama J.R."/>
            <person name="Kijpornyongpan T."/>
            <person name="Phillips-Mora W."/>
        </authorList>
    </citation>
    <scope>NUCLEOTIDE SEQUENCE [LARGE SCALE GENOMIC DNA]</scope>
    <source>
        <strain evidence="1 2">MCA 2952</strain>
    </source>
</reference>
<organism evidence="1 2">
    <name type="scientific">Moniliophthora roreri</name>
    <name type="common">Frosty pod rot fungus</name>
    <name type="synonym">Monilia roreri</name>
    <dbReference type="NCBI Taxonomy" id="221103"/>
    <lineage>
        <taxon>Eukaryota</taxon>
        <taxon>Fungi</taxon>
        <taxon>Dikarya</taxon>
        <taxon>Basidiomycota</taxon>
        <taxon>Agaricomycotina</taxon>
        <taxon>Agaricomycetes</taxon>
        <taxon>Agaricomycetidae</taxon>
        <taxon>Agaricales</taxon>
        <taxon>Marasmiineae</taxon>
        <taxon>Marasmiaceae</taxon>
        <taxon>Moniliophthora</taxon>
    </lineage>
</organism>
<gene>
    <name evidence="1" type="ORF">WG66_12828</name>
</gene>
<accession>A0A0W0FE80</accession>